<evidence type="ECO:0008006" key="4">
    <source>
        <dbReference type="Google" id="ProtNLM"/>
    </source>
</evidence>
<keyword evidence="1" id="KW-1133">Transmembrane helix</keyword>
<gene>
    <name evidence="2" type="ORF">GCM10022262_19110</name>
</gene>
<dbReference type="EMBL" id="BAABBA010000008">
    <property type="protein sequence ID" value="GAA4287552.1"/>
    <property type="molecule type" value="Genomic_DNA"/>
</dbReference>
<keyword evidence="1" id="KW-0472">Membrane</keyword>
<keyword evidence="3" id="KW-1185">Reference proteome</keyword>
<comment type="caution">
    <text evidence="2">The sequence shown here is derived from an EMBL/GenBank/DDBJ whole genome shotgun (WGS) entry which is preliminary data.</text>
</comment>
<keyword evidence="1" id="KW-0812">Transmembrane</keyword>
<sequence length="242" mass="25852">MNGNPARTSRHPFQVIGALVLAIVVGLAAWWLPRLGADAAPRTPALASSTHGHGHDAGTVPRTAAQQAFHDDMRKLWEDHVSWTRLAIVTFAADSPSFPATADRLLQNQVDIGDAIKPYYGEEAGDQLTALLTDHILIAVDILQAARAGDGDALADARARWAANGDDIGNFLGEADPRHWPADEMRAGMATHLDQTFSEAANELGGSYAASVADYDAAHLHVLDMADTLSSGIIARFPAMFR</sequence>
<evidence type="ECO:0000256" key="1">
    <source>
        <dbReference type="SAM" id="Phobius"/>
    </source>
</evidence>
<evidence type="ECO:0000313" key="2">
    <source>
        <dbReference type="EMBL" id="GAA4287552.1"/>
    </source>
</evidence>
<name>A0ABP8EU90_9MICO</name>
<reference evidence="3" key="1">
    <citation type="journal article" date="2019" name="Int. J. Syst. Evol. Microbiol.">
        <title>The Global Catalogue of Microorganisms (GCM) 10K type strain sequencing project: providing services to taxonomists for standard genome sequencing and annotation.</title>
        <authorList>
            <consortium name="The Broad Institute Genomics Platform"/>
            <consortium name="The Broad Institute Genome Sequencing Center for Infectious Disease"/>
            <person name="Wu L."/>
            <person name="Ma J."/>
        </authorList>
    </citation>
    <scope>NUCLEOTIDE SEQUENCE [LARGE SCALE GENOMIC DNA]</scope>
    <source>
        <strain evidence="3">JCM 17459</strain>
    </source>
</reference>
<feature type="transmembrane region" description="Helical" evidence="1">
    <location>
        <begin position="12"/>
        <end position="32"/>
    </location>
</feature>
<accession>A0ABP8EU90</accession>
<evidence type="ECO:0000313" key="3">
    <source>
        <dbReference type="Proteomes" id="UP001499841"/>
    </source>
</evidence>
<organism evidence="2 3">
    <name type="scientific">Georgenia daeguensis</name>
    <dbReference type="NCBI Taxonomy" id="908355"/>
    <lineage>
        <taxon>Bacteria</taxon>
        <taxon>Bacillati</taxon>
        <taxon>Actinomycetota</taxon>
        <taxon>Actinomycetes</taxon>
        <taxon>Micrococcales</taxon>
        <taxon>Bogoriellaceae</taxon>
        <taxon>Georgenia</taxon>
    </lineage>
</organism>
<protein>
    <recommendedName>
        <fullName evidence="4">Acetylglutamate kinase</fullName>
    </recommendedName>
</protein>
<dbReference type="Proteomes" id="UP001499841">
    <property type="component" value="Unassembled WGS sequence"/>
</dbReference>
<proteinExistence type="predicted"/>
<dbReference type="RefSeq" id="WP_345040354.1">
    <property type="nucleotide sequence ID" value="NZ_BAABBA010000008.1"/>
</dbReference>